<dbReference type="Pfam" id="PF17955">
    <property type="entry name" value="Cas6b_N"/>
    <property type="match status" value="1"/>
</dbReference>
<dbReference type="AlphaFoldDB" id="A0A5C7FPX4"/>
<evidence type="ECO:0000313" key="4">
    <source>
        <dbReference type="Proteomes" id="UP000321907"/>
    </source>
</evidence>
<keyword evidence="4" id="KW-1185">Reference proteome</keyword>
<dbReference type="RefSeq" id="WP_147931901.1">
    <property type="nucleotide sequence ID" value="NZ_VOXD01000028.1"/>
</dbReference>
<reference evidence="3 4" key="1">
    <citation type="submission" date="2019-08" db="EMBL/GenBank/DDBJ databases">
        <title>Lewinella sp. strain SSH13 Genome sequencing and assembly.</title>
        <authorList>
            <person name="Kim I."/>
        </authorList>
    </citation>
    <scope>NUCLEOTIDE SEQUENCE [LARGE SCALE GENOMIC DNA]</scope>
    <source>
        <strain evidence="3 4">SSH13</strain>
    </source>
</reference>
<evidence type="ECO:0000313" key="3">
    <source>
        <dbReference type="EMBL" id="TXF87992.1"/>
    </source>
</evidence>
<accession>A0A5C7FPX4</accession>
<organism evidence="3 4">
    <name type="scientific">Neolewinella aurantiaca</name>
    <dbReference type="NCBI Taxonomy" id="2602767"/>
    <lineage>
        <taxon>Bacteria</taxon>
        <taxon>Pseudomonadati</taxon>
        <taxon>Bacteroidota</taxon>
        <taxon>Saprospiria</taxon>
        <taxon>Saprospirales</taxon>
        <taxon>Lewinellaceae</taxon>
        <taxon>Neolewinella</taxon>
    </lineage>
</organism>
<evidence type="ECO:0000259" key="2">
    <source>
        <dbReference type="Pfam" id="PF17955"/>
    </source>
</evidence>
<dbReference type="Pfam" id="PF17262">
    <property type="entry name" value="Cas6b_C"/>
    <property type="match status" value="1"/>
</dbReference>
<proteinExistence type="predicted"/>
<feature type="domain" description="Cas6b C-terminal" evidence="1">
    <location>
        <begin position="109"/>
        <end position="221"/>
    </location>
</feature>
<evidence type="ECO:0000259" key="1">
    <source>
        <dbReference type="Pfam" id="PF17262"/>
    </source>
</evidence>
<gene>
    <name evidence="3" type="ORF">FUA23_16665</name>
</gene>
<protein>
    <recommendedName>
        <fullName evidence="5">DNA repair protein</fullName>
    </recommendedName>
</protein>
<sequence length="244" mass="28128">MKKIKTLFIQLATPLAPDEISQFRAAVIEATDREHNIFHNHRSDNTYYYRYPLIQYKSVNRQAALFCLEEGTDLIHHFLGKQEISLRIGKRQEALSVDRVNLQQVLLQTWSSDIEYRLFDWQALNQKNYAQWQKLEKESLSKQVAFLEKILTGNILSACKGMGFRVEERLTVKIRKLGRVSWRSFKGQSIRTFNIDFSVNLSLPEYIGLGKGASMGFGVLRTARKPKAKQSPDILATELSNSKT</sequence>
<feature type="domain" description="Cas6b N-terminal" evidence="2">
    <location>
        <begin position="3"/>
        <end position="103"/>
    </location>
</feature>
<dbReference type="EMBL" id="VOXD01000028">
    <property type="protein sequence ID" value="TXF87992.1"/>
    <property type="molecule type" value="Genomic_DNA"/>
</dbReference>
<name>A0A5C7FPX4_9BACT</name>
<dbReference type="Proteomes" id="UP000321907">
    <property type="component" value="Unassembled WGS sequence"/>
</dbReference>
<comment type="caution">
    <text evidence="3">The sequence shown here is derived from an EMBL/GenBank/DDBJ whole genome shotgun (WGS) entry which is preliminary data.</text>
</comment>
<dbReference type="OrthoDB" id="656505at2"/>
<dbReference type="InterPro" id="IPR020209">
    <property type="entry name" value="Cas6b_C"/>
</dbReference>
<evidence type="ECO:0008006" key="5">
    <source>
        <dbReference type="Google" id="ProtNLM"/>
    </source>
</evidence>
<dbReference type="InterPro" id="IPR041528">
    <property type="entry name" value="Cas6b_N"/>
</dbReference>